<keyword evidence="3" id="KW-1185">Reference proteome</keyword>
<evidence type="ECO:0000313" key="2">
    <source>
        <dbReference type="EMBL" id="GGM22113.1"/>
    </source>
</evidence>
<dbReference type="EMBL" id="BMOM01000056">
    <property type="protein sequence ID" value="GGM22113.1"/>
    <property type="molecule type" value="Genomic_DNA"/>
</dbReference>
<evidence type="ECO:0008006" key="4">
    <source>
        <dbReference type="Google" id="ProtNLM"/>
    </source>
</evidence>
<dbReference type="Proteomes" id="UP000661918">
    <property type="component" value="Unassembled WGS sequence"/>
</dbReference>
<reference evidence="3" key="1">
    <citation type="journal article" date="2019" name="Int. J. Syst. Evol. Microbiol.">
        <title>The Global Catalogue of Microorganisms (GCM) 10K type strain sequencing project: providing services to taxonomists for standard genome sequencing and annotation.</title>
        <authorList>
            <consortium name="The Broad Institute Genomics Platform"/>
            <consortium name="The Broad Institute Genome Sequencing Center for Infectious Disease"/>
            <person name="Wu L."/>
            <person name="Ma J."/>
        </authorList>
    </citation>
    <scope>NUCLEOTIDE SEQUENCE [LARGE SCALE GENOMIC DNA]</scope>
    <source>
        <strain evidence="3">JCM 15443</strain>
    </source>
</reference>
<comment type="caution">
    <text evidence="2">The sequence shown here is derived from an EMBL/GenBank/DDBJ whole genome shotgun (WGS) entry which is preliminary data.</text>
</comment>
<feature type="region of interest" description="Disordered" evidence="1">
    <location>
        <begin position="196"/>
        <end position="220"/>
    </location>
</feature>
<evidence type="ECO:0000313" key="3">
    <source>
        <dbReference type="Proteomes" id="UP000661918"/>
    </source>
</evidence>
<protein>
    <recommendedName>
        <fullName evidence="4">Transglutaminase-like domain-containing protein</fullName>
    </recommendedName>
</protein>
<gene>
    <name evidence="2" type="ORF">GCM10010841_32470</name>
</gene>
<accession>A0ABQ2H1C6</accession>
<name>A0ABQ2H1C6_9DEIO</name>
<sequence length="220" mass="24040">MNRPLASLLHAAAVDRGLRSGDRLPDERELFELVRDMPYARSSAHDPEVIVREWRGTCSTKHELLAALYAELGLRSTVYACTQEIRLPPGAAPELAEWTDGPVIDVHNYLILHGPGGDRLIDATWPISTRALGLPANGWGPDMQIACVPLETWALEPGTDVAAFKAARLQERYSPEELERRDTFIQAIGRLFTRGEETGASSAPVGTMAAPHDGPELDPA</sequence>
<proteinExistence type="predicted"/>
<organism evidence="2 3">
    <name type="scientific">Deinococcus aerophilus</name>
    <dbReference type="NCBI Taxonomy" id="522488"/>
    <lineage>
        <taxon>Bacteria</taxon>
        <taxon>Thermotogati</taxon>
        <taxon>Deinococcota</taxon>
        <taxon>Deinococci</taxon>
        <taxon>Deinococcales</taxon>
        <taxon>Deinococcaceae</taxon>
        <taxon>Deinococcus</taxon>
    </lineage>
</organism>
<dbReference type="RefSeq" id="WP_188905400.1">
    <property type="nucleotide sequence ID" value="NZ_BMOM01000056.1"/>
</dbReference>
<evidence type="ECO:0000256" key="1">
    <source>
        <dbReference type="SAM" id="MobiDB-lite"/>
    </source>
</evidence>